<name>R2T3P5_9ENTE</name>
<dbReference type="STRING" id="160454.RV10_GL004928"/>
<dbReference type="EMBL" id="AJAQ01000014">
    <property type="protein sequence ID" value="EOH94854.1"/>
    <property type="molecule type" value="Genomic_DNA"/>
</dbReference>
<proteinExistence type="predicted"/>
<dbReference type="RefSeq" id="WP_010756773.1">
    <property type="nucleotide sequence ID" value="NZ_ASWD01000006.1"/>
</dbReference>
<comment type="caution">
    <text evidence="2">The sequence shown here is derived from an EMBL/GenBank/DDBJ whole genome shotgun (WGS) entry which is preliminary data.</text>
</comment>
<evidence type="ECO:0000313" key="2">
    <source>
        <dbReference type="EMBL" id="EOH94854.1"/>
    </source>
</evidence>
<accession>R2T3P5</accession>
<feature type="compositionally biased region" description="Acidic residues" evidence="1">
    <location>
        <begin position="84"/>
        <end position="108"/>
    </location>
</feature>
<keyword evidence="3" id="KW-1185">Reference proteome</keyword>
<dbReference type="HOGENOM" id="CLU_2167051_0_0_9"/>
<dbReference type="AlphaFoldDB" id="R2T3P5"/>
<feature type="region of interest" description="Disordered" evidence="1">
    <location>
        <begin position="84"/>
        <end position="117"/>
    </location>
</feature>
<organism evidence="2 3">
    <name type="scientific">Enterococcus pallens ATCC BAA-351</name>
    <dbReference type="NCBI Taxonomy" id="1158607"/>
    <lineage>
        <taxon>Bacteria</taxon>
        <taxon>Bacillati</taxon>
        <taxon>Bacillota</taxon>
        <taxon>Bacilli</taxon>
        <taxon>Lactobacillales</taxon>
        <taxon>Enterococcaceae</taxon>
        <taxon>Enterococcus</taxon>
    </lineage>
</organism>
<dbReference type="PATRIC" id="fig|1158607.3.peg.1740"/>
<evidence type="ECO:0000313" key="3">
    <source>
        <dbReference type="Proteomes" id="UP000013782"/>
    </source>
</evidence>
<evidence type="ECO:0000256" key="1">
    <source>
        <dbReference type="SAM" id="MobiDB-lite"/>
    </source>
</evidence>
<dbReference type="Proteomes" id="UP000013782">
    <property type="component" value="Unassembled WGS sequence"/>
</dbReference>
<protein>
    <submittedName>
        <fullName evidence="2">Uncharacterized protein</fullName>
    </submittedName>
</protein>
<gene>
    <name evidence="2" type="ORF">UAU_01776</name>
</gene>
<reference evidence="2 3" key="1">
    <citation type="submission" date="2013-02" db="EMBL/GenBank/DDBJ databases">
        <title>The Genome Sequence of Enterococcus pallens BAA-351.</title>
        <authorList>
            <consortium name="The Broad Institute Genome Sequencing Platform"/>
            <consortium name="The Broad Institute Genome Sequencing Center for Infectious Disease"/>
            <person name="Earl A.M."/>
            <person name="Gilmore M.S."/>
            <person name="Lebreton F."/>
            <person name="Walker B."/>
            <person name="Young S.K."/>
            <person name="Zeng Q."/>
            <person name="Gargeya S."/>
            <person name="Fitzgerald M."/>
            <person name="Haas B."/>
            <person name="Abouelleil A."/>
            <person name="Alvarado L."/>
            <person name="Arachchi H.M."/>
            <person name="Berlin A.M."/>
            <person name="Chapman S.B."/>
            <person name="Dewar J."/>
            <person name="Goldberg J."/>
            <person name="Griggs A."/>
            <person name="Gujja S."/>
            <person name="Hansen M."/>
            <person name="Howarth C."/>
            <person name="Imamovic A."/>
            <person name="Larimer J."/>
            <person name="McCowan C."/>
            <person name="Murphy C."/>
            <person name="Neiman D."/>
            <person name="Pearson M."/>
            <person name="Priest M."/>
            <person name="Roberts A."/>
            <person name="Saif S."/>
            <person name="Shea T."/>
            <person name="Sisk P."/>
            <person name="Sykes S."/>
            <person name="Wortman J."/>
            <person name="Nusbaum C."/>
            <person name="Birren B."/>
        </authorList>
    </citation>
    <scope>NUCLEOTIDE SEQUENCE [LARGE SCALE GENOMIC DNA]</scope>
    <source>
        <strain evidence="2 3">ATCC BAA-351</strain>
    </source>
</reference>
<dbReference type="OrthoDB" id="2455196at2"/>
<sequence length="117" mass="13181">MKTVYRVENAVIKEWAAPDDEVIVRPFTEVAPPVADNLIIKGFDWNNSEYIVEQVVPVALYEAQQAGFEELAMIVGELCEEVFPAEEELPEEEEPDLPVEETEVPVDETADKSEEAE</sequence>